<keyword evidence="7 10" id="KW-0548">Nucleotidyltransferase</keyword>
<evidence type="ECO:0000256" key="1">
    <source>
        <dbReference type="ARBA" id="ARBA00001107"/>
    </source>
</evidence>
<evidence type="ECO:0000256" key="2">
    <source>
        <dbReference type="ARBA" id="ARBA00004496"/>
    </source>
</evidence>
<dbReference type="HAMAP" id="MF_00571">
    <property type="entry name" value="GalP_UDP_trans"/>
    <property type="match status" value="1"/>
</dbReference>
<sequence length="495" mass="55751">MNNASSLIKGFAEQLINASSLKTTDSVYLINRILAYTKQTDFDIAAPIADGELLELMDQVVELGIANYASNGEDINADILGANLMNLILPLPSIVNQQFWAQYKVSPQAATDAFYQQSQLVNYIKTREIARNIEFPYTSKYGNLQITINLSKPEKDPKAIAAAQKVKSNSYPICQLCLENEGYAGRLNYPARANHRVIRLTLGGEPWYFQYSPYAYYNEHAIVFAKEHRPMVVNGVNIRRLFEFVRLFPNYFIGSNADLPIVGGSILTHDHFQAGRYNMPMAQAEIETNITIPGIELSSAGIVKWPMSVIRLRDSNYEKLIQASELIMQRWQNFTYQAQGIVAYTEDGTRHHTVTPIVRMHDTVYEIDLVLRDNNTSVQYPDGIFHPHQDVQHIKKENIGLIEVMGLAILPPRLVPEMEEVKSFLLGITNYVNPIHQQWADKLKMDHKAITVTNVDAIINTAIGATFTRVLEDAGVFKHTPAGRAAFKVFITSLA</sequence>
<comment type="caution">
    <text evidence="13">The sequence shown here is derived from an EMBL/GenBank/DDBJ whole genome shotgun (WGS) entry which is preliminary data.</text>
</comment>
<evidence type="ECO:0000256" key="4">
    <source>
        <dbReference type="ARBA" id="ARBA00008706"/>
    </source>
</evidence>
<accession>A0A7X6S2X3</accession>
<keyword evidence="9 10" id="KW-0119">Carbohydrate metabolism</keyword>
<keyword evidence="14" id="KW-1185">Reference proteome</keyword>
<dbReference type="GO" id="GO:0008108">
    <property type="term" value="F:UDP-glucose:hexose-1-phosphate uridylyltransferase activity"/>
    <property type="evidence" value="ECO:0007669"/>
    <property type="project" value="UniProtKB-UniRule"/>
</dbReference>
<dbReference type="RefSeq" id="WP_168721357.1">
    <property type="nucleotide sequence ID" value="NZ_JAAXPN010000001.1"/>
</dbReference>
<evidence type="ECO:0000313" key="14">
    <source>
        <dbReference type="Proteomes" id="UP000549765"/>
    </source>
</evidence>
<evidence type="ECO:0000256" key="10">
    <source>
        <dbReference type="HAMAP-Rule" id="MF_00571"/>
    </source>
</evidence>
<feature type="domain" description="Galactose-1-phosphate uridyl transferase C-terminal" evidence="12">
    <location>
        <begin position="246"/>
        <end position="440"/>
    </location>
</feature>
<dbReference type="PROSITE" id="PS01163">
    <property type="entry name" value="GAL_P_UDP_TRANSF_II"/>
    <property type="match status" value="1"/>
</dbReference>
<dbReference type="Proteomes" id="UP000549765">
    <property type="component" value="Unassembled WGS sequence"/>
</dbReference>
<comment type="catalytic activity">
    <reaction evidence="1 10">
        <text>alpha-D-galactose 1-phosphate + UDP-alpha-D-glucose = alpha-D-glucose 1-phosphate + UDP-alpha-D-galactose</text>
        <dbReference type="Rhea" id="RHEA:13989"/>
        <dbReference type="ChEBI" id="CHEBI:58336"/>
        <dbReference type="ChEBI" id="CHEBI:58601"/>
        <dbReference type="ChEBI" id="CHEBI:58885"/>
        <dbReference type="ChEBI" id="CHEBI:66914"/>
        <dbReference type="EC" id="2.7.7.12"/>
    </reaction>
</comment>
<keyword evidence="8 10" id="KW-0299">Galactose metabolism</keyword>
<dbReference type="Pfam" id="PF01087">
    <property type="entry name" value="GalP_UDP_transf"/>
    <property type="match status" value="1"/>
</dbReference>
<dbReference type="InterPro" id="IPR005850">
    <property type="entry name" value="GalP_Utransf_C"/>
</dbReference>
<dbReference type="PANTHER" id="PTHR39191">
    <property type="entry name" value="GALACTOSE-1-PHOSPHATE URIDYLYLTRANSFERASE"/>
    <property type="match status" value="1"/>
</dbReference>
<evidence type="ECO:0000259" key="12">
    <source>
        <dbReference type="Pfam" id="PF02744"/>
    </source>
</evidence>
<evidence type="ECO:0000259" key="11">
    <source>
        <dbReference type="Pfam" id="PF01087"/>
    </source>
</evidence>
<comment type="subcellular location">
    <subcellularLocation>
        <location evidence="2 10">Cytoplasm</location>
    </subcellularLocation>
</comment>
<evidence type="ECO:0000256" key="5">
    <source>
        <dbReference type="ARBA" id="ARBA00022490"/>
    </source>
</evidence>
<organism evidence="13 14">
    <name type="scientific">Periweissella fabalis</name>
    <dbReference type="NCBI Taxonomy" id="1070421"/>
    <lineage>
        <taxon>Bacteria</taxon>
        <taxon>Bacillati</taxon>
        <taxon>Bacillota</taxon>
        <taxon>Bacilli</taxon>
        <taxon>Lactobacillales</taxon>
        <taxon>Lactobacillaceae</taxon>
        <taxon>Periweissella</taxon>
    </lineage>
</organism>
<dbReference type="NCBIfam" id="TIGR01239">
    <property type="entry name" value="galT_2"/>
    <property type="match status" value="1"/>
</dbReference>
<dbReference type="InterPro" id="IPR023425">
    <property type="entry name" value="GalP_uridyl_Trfase_II_CS"/>
</dbReference>
<keyword evidence="5 10" id="KW-0963">Cytoplasm</keyword>
<dbReference type="Pfam" id="PF02744">
    <property type="entry name" value="GalP_UDP_tr_C"/>
    <property type="match status" value="1"/>
</dbReference>
<evidence type="ECO:0000256" key="7">
    <source>
        <dbReference type="ARBA" id="ARBA00022695"/>
    </source>
</evidence>
<evidence type="ECO:0000256" key="8">
    <source>
        <dbReference type="ARBA" id="ARBA00023144"/>
    </source>
</evidence>
<evidence type="ECO:0000256" key="3">
    <source>
        <dbReference type="ARBA" id="ARBA00004947"/>
    </source>
</evidence>
<comment type="similarity">
    <text evidence="4 10">Belongs to the galactose-1-phosphate uridylyltransferase type 2 family.</text>
</comment>
<reference evidence="13 14" key="1">
    <citation type="submission" date="2020-04" db="EMBL/GenBank/DDBJ databases">
        <title>MicrobeNet Type strains.</title>
        <authorList>
            <person name="Nicholson A.C."/>
        </authorList>
    </citation>
    <scope>NUCLEOTIDE SEQUENCE [LARGE SCALE GENOMIC DNA]</scope>
    <source>
        <strain evidence="13 14">CCUG 61472</strain>
    </source>
</reference>
<dbReference type="PANTHER" id="PTHR39191:SF1">
    <property type="entry name" value="DUF4922 DOMAIN-CONTAINING PROTEIN"/>
    <property type="match status" value="1"/>
</dbReference>
<protein>
    <recommendedName>
        <fullName evidence="10">Galactose-1-phosphate uridylyltransferase</fullName>
        <shortName evidence="10">Gal-1-P uridylyltransferase</shortName>
        <ecNumber evidence="10">2.7.7.12</ecNumber>
    </recommendedName>
    <alternativeName>
        <fullName evidence="10">UDP-glucose--hexose-1-phosphate uridylyltransferase</fullName>
    </alternativeName>
</protein>
<dbReference type="GO" id="GO:0005737">
    <property type="term" value="C:cytoplasm"/>
    <property type="evidence" value="ECO:0007669"/>
    <property type="project" value="UniProtKB-SubCell"/>
</dbReference>
<dbReference type="PIRSF" id="PIRSF006005">
    <property type="entry name" value="GalT_BS"/>
    <property type="match status" value="1"/>
</dbReference>
<dbReference type="AlphaFoldDB" id="A0A7X6S2X3"/>
<name>A0A7X6S2X3_9LACO</name>
<evidence type="ECO:0000256" key="6">
    <source>
        <dbReference type="ARBA" id="ARBA00022679"/>
    </source>
</evidence>
<gene>
    <name evidence="10 13" type="primary">galT</name>
    <name evidence="13" type="ORF">HF964_01950</name>
</gene>
<evidence type="ECO:0000256" key="9">
    <source>
        <dbReference type="ARBA" id="ARBA00023277"/>
    </source>
</evidence>
<keyword evidence="6 10" id="KW-0808">Transferase</keyword>
<comment type="pathway">
    <text evidence="3 10">Carbohydrate metabolism; galactose metabolism.</text>
</comment>
<dbReference type="GO" id="GO:0006012">
    <property type="term" value="P:galactose metabolic process"/>
    <property type="evidence" value="ECO:0007669"/>
    <property type="project" value="UniProtKB-UniRule"/>
</dbReference>
<dbReference type="InterPro" id="IPR000766">
    <property type="entry name" value="GalP_uridyl_Trfase_II"/>
</dbReference>
<dbReference type="UniPathway" id="UPA00214"/>
<dbReference type="EC" id="2.7.7.12" evidence="10"/>
<evidence type="ECO:0000313" key="13">
    <source>
        <dbReference type="EMBL" id="NKZ23571.1"/>
    </source>
</evidence>
<proteinExistence type="inferred from homology"/>
<dbReference type="EMBL" id="JAAXPN010000001">
    <property type="protein sequence ID" value="NKZ23571.1"/>
    <property type="molecule type" value="Genomic_DNA"/>
</dbReference>
<feature type="domain" description="Galactose-1-phosphate uridyl transferase N-terminal" evidence="11">
    <location>
        <begin position="22"/>
        <end position="230"/>
    </location>
</feature>
<dbReference type="InterPro" id="IPR005849">
    <property type="entry name" value="GalP_Utransf_N"/>
</dbReference>